<evidence type="ECO:0000313" key="2">
    <source>
        <dbReference type="Proteomes" id="UP001207468"/>
    </source>
</evidence>
<organism evidence="1 2">
    <name type="scientific">Russula earlei</name>
    <dbReference type="NCBI Taxonomy" id="71964"/>
    <lineage>
        <taxon>Eukaryota</taxon>
        <taxon>Fungi</taxon>
        <taxon>Dikarya</taxon>
        <taxon>Basidiomycota</taxon>
        <taxon>Agaricomycotina</taxon>
        <taxon>Agaricomycetes</taxon>
        <taxon>Russulales</taxon>
        <taxon>Russulaceae</taxon>
        <taxon>Russula</taxon>
    </lineage>
</organism>
<sequence length="310" mass="33629">MTSITRNFPQFIKDVGISVVGQRCYVSIIENLNIEDIDCIKYSLSKAIGISIVLGGSIMKVPQLLLILRAQSAVGLSLAAYILETSSYAITFAYSWRNGFPFSTYGENLFLTIQNVLITFLIVLYSPPSSSRPFADPPNPTCRLITATLVVFAVGVALFVAPGGALAAAQLCTLPLSLFSKLPQIAQNYRARSTGQLSTFACCAARLFTTAQEVNDPLVAAGFALAFVLNLVVGVQMYAYWGKGVVVANYEMGSKARDEFPLGAKETTSYGREKVDIVVQPQSPTTHPATHQHQHSQSAAYGRKWARKVD</sequence>
<accession>A0ACC0TR36</accession>
<protein>
    <submittedName>
        <fullName evidence="1">Mannose-P-dolichol utilization defect 1 protein</fullName>
    </submittedName>
</protein>
<gene>
    <name evidence="1" type="ORF">F5148DRAFT_1267380</name>
</gene>
<dbReference type="EMBL" id="JAGFNK010001119">
    <property type="protein sequence ID" value="KAI9434745.1"/>
    <property type="molecule type" value="Genomic_DNA"/>
</dbReference>
<keyword evidence="2" id="KW-1185">Reference proteome</keyword>
<proteinExistence type="predicted"/>
<reference evidence="1" key="1">
    <citation type="submission" date="2021-03" db="EMBL/GenBank/DDBJ databases">
        <title>Evolutionary priming and transition to the ectomycorrhizal habit in an iconic lineage of mushroom-forming fungi: is preadaptation a requirement?</title>
        <authorList>
            <consortium name="DOE Joint Genome Institute"/>
            <person name="Looney B.P."/>
            <person name="Miyauchi S."/>
            <person name="Morin E."/>
            <person name="Drula E."/>
            <person name="Courty P.E."/>
            <person name="Chicoki N."/>
            <person name="Fauchery L."/>
            <person name="Kohler A."/>
            <person name="Kuo A."/>
            <person name="LaButti K."/>
            <person name="Pangilinan J."/>
            <person name="Lipzen A."/>
            <person name="Riley R."/>
            <person name="Andreopoulos W."/>
            <person name="He G."/>
            <person name="Johnson J."/>
            <person name="Barry K.W."/>
            <person name="Grigoriev I.V."/>
            <person name="Nagy L."/>
            <person name="Hibbett D."/>
            <person name="Henrissat B."/>
            <person name="Matheny P.B."/>
            <person name="Labbe J."/>
            <person name="Martin A.F."/>
        </authorList>
    </citation>
    <scope>NUCLEOTIDE SEQUENCE</scope>
    <source>
        <strain evidence="1">BPL698</strain>
    </source>
</reference>
<evidence type="ECO:0000313" key="1">
    <source>
        <dbReference type="EMBL" id="KAI9434745.1"/>
    </source>
</evidence>
<name>A0ACC0TR36_9AGAM</name>
<comment type="caution">
    <text evidence="1">The sequence shown here is derived from an EMBL/GenBank/DDBJ whole genome shotgun (WGS) entry which is preliminary data.</text>
</comment>
<dbReference type="Proteomes" id="UP001207468">
    <property type="component" value="Unassembled WGS sequence"/>
</dbReference>